<feature type="region of interest" description="Disordered" evidence="4">
    <location>
        <begin position="570"/>
        <end position="699"/>
    </location>
</feature>
<protein>
    <submittedName>
        <fullName evidence="6">ALMS1 protein</fullName>
    </submittedName>
</protein>
<dbReference type="PANTHER" id="PTHR21553:SF22">
    <property type="entry name" value="CENTROSOME-ASSOCIATED PROTEIN ALMS1"/>
    <property type="match status" value="1"/>
</dbReference>
<feature type="region of interest" description="Disordered" evidence="4">
    <location>
        <begin position="210"/>
        <end position="247"/>
    </location>
</feature>
<dbReference type="EMBL" id="WEIV01027499">
    <property type="protein sequence ID" value="NWI60308.1"/>
    <property type="molecule type" value="Genomic_DNA"/>
</dbReference>
<dbReference type="Proteomes" id="UP000642973">
    <property type="component" value="Unassembled WGS sequence"/>
</dbReference>
<feature type="region of interest" description="Disordered" evidence="4">
    <location>
        <begin position="1"/>
        <end position="44"/>
    </location>
</feature>
<reference evidence="6" key="1">
    <citation type="submission" date="2019-10" db="EMBL/GenBank/DDBJ databases">
        <title>Bird 10,000 Genomes (B10K) Project - Family phase.</title>
        <authorList>
            <person name="Zhang G."/>
        </authorList>
    </citation>
    <scope>NUCLEOTIDE SEQUENCE</scope>
    <source>
        <strain evidence="6">B10K-DU-002-55</strain>
        <tissue evidence="6">Muscle</tissue>
    </source>
</reference>
<dbReference type="GO" id="GO:0046599">
    <property type="term" value="P:regulation of centriole replication"/>
    <property type="evidence" value="ECO:0007669"/>
    <property type="project" value="TreeGrafter"/>
</dbReference>
<gene>
    <name evidence="6" type="primary">Alms1</name>
    <name evidence="6" type="ORF">CALVIR_R15175</name>
</gene>
<keyword evidence="2" id="KW-0963">Cytoplasm</keyword>
<evidence type="ECO:0000256" key="1">
    <source>
        <dbReference type="ARBA" id="ARBA00004300"/>
    </source>
</evidence>
<feature type="non-terminal residue" evidence="6">
    <location>
        <position position="1"/>
    </location>
</feature>
<feature type="region of interest" description="Disordered" evidence="4">
    <location>
        <begin position="170"/>
        <end position="190"/>
    </location>
</feature>
<feature type="region of interest" description="Disordered" evidence="4">
    <location>
        <begin position="318"/>
        <end position="372"/>
    </location>
</feature>
<accession>A0A851CUF8</accession>
<feature type="compositionally biased region" description="Basic and acidic residues" evidence="4">
    <location>
        <begin position="816"/>
        <end position="828"/>
    </location>
</feature>
<dbReference type="PANTHER" id="PTHR21553">
    <property type="entry name" value="ALMS1-RELATED"/>
    <property type="match status" value="1"/>
</dbReference>
<feature type="region of interest" description="Disordered" evidence="4">
    <location>
        <begin position="1036"/>
        <end position="1065"/>
    </location>
</feature>
<feature type="compositionally biased region" description="Basic and acidic residues" evidence="4">
    <location>
        <begin position="8"/>
        <end position="37"/>
    </location>
</feature>
<comment type="caution">
    <text evidence="6">The sequence shown here is derived from an EMBL/GenBank/DDBJ whole genome shotgun (WGS) entry which is preliminary data.</text>
</comment>
<feature type="non-terminal residue" evidence="6">
    <location>
        <position position="1232"/>
    </location>
</feature>
<feature type="compositionally biased region" description="Basic and acidic residues" evidence="4">
    <location>
        <begin position="619"/>
        <end position="632"/>
    </location>
</feature>
<evidence type="ECO:0000259" key="5">
    <source>
        <dbReference type="Pfam" id="PF15309"/>
    </source>
</evidence>
<organism evidence="6 7">
    <name type="scientific">Calyptomena viridis</name>
    <name type="common">Lesser green broadbill</name>
    <dbReference type="NCBI Taxonomy" id="135972"/>
    <lineage>
        <taxon>Eukaryota</taxon>
        <taxon>Metazoa</taxon>
        <taxon>Chordata</taxon>
        <taxon>Craniata</taxon>
        <taxon>Vertebrata</taxon>
        <taxon>Euteleostomi</taxon>
        <taxon>Archelosauria</taxon>
        <taxon>Archosauria</taxon>
        <taxon>Dinosauria</taxon>
        <taxon>Saurischia</taxon>
        <taxon>Theropoda</taxon>
        <taxon>Coelurosauria</taxon>
        <taxon>Aves</taxon>
        <taxon>Neognathae</taxon>
        <taxon>Neoaves</taxon>
        <taxon>Telluraves</taxon>
        <taxon>Australaves</taxon>
        <taxon>Passeriformes</taxon>
        <taxon>Eurylaimidae</taxon>
        <taxon>Calyptomena</taxon>
    </lineage>
</organism>
<comment type="subcellular location">
    <subcellularLocation>
        <location evidence="1">Cytoplasm</location>
        <location evidence="1">Cytoskeleton</location>
        <location evidence="1">Microtubule organizing center</location>
        <location evidence="1">Centrosome</location>
    </subcellularLocation>
</comment>
<dbReference type="GO" id="GO:0008017">
    <property type="term" value="F:microtubule binding"/>
    <property type="evidence" value="ECO:0007669"/>
    <property type="project" value="TreeGrafter"/>
</dbReference>
<keyword evidence="3" id="KW-0206">Cytoskeleton</keyword>
<evidence type="ECO:0000256" key="2">
    <source>
        <dbReference type="ARBA" id="ARBA00022490"/>
    </source>
</evidence>
<sequence length="1232" mass="134831">EAASGYLHKQDQDTERFRAPRFQTDRDTQPSRTRDLLESSSGQAVPFHRAHPSHCFLLKDMQLKSWNAAPMAVCNQHPAAATSHSNALAEPLPPLEWDPCAAGSDTQPEFHVPAPEVLPGDKCLEEKAKQISSVTFSSQKRLLSPLASVAPGSSFPRDGVGGIMPLEVDSAGTEEQSHDRQRWEGSKSCSPSPVLAGSLFNEVNCAEQGRSHPVSAHKDGVDQDTGSLSAQDSGKRQALSAKKSDFLTQGGSGLGWESVGVRGLDTGLSQELNVLIEPHSLSSSQQEKSSSGHIQLFEGLEGSHPAEQMDLLKDQSKLGEERKSPVDPPLIPKEVRTEHTDSSHLSPSGGVLSLTSGAPSSPSLTSGAPSSPPKKFLSCVHITLCSKVVDLEQHGDVHVENGMKSWDKPQVKTQSMSSKAPEALREAAPKFPPADLIPEGGRSPFPVFSSGISTAGQELGLQSPQALGSGGCIPRNISSPAEPGRRISGAATQVTTESPEKTTFSAEFCVHSQEGENAAQKPPEVPNVATSSHKEIFPFPRQPAQPLLLPYKPSGSTGMYYVPFPKGGIKMPPTEPETRSNDALPPRFPALRDAVPPGTAALQHKQGISSRKAKPKLAWAEDQRIPPRDSAEHRHHSKSLKSSHSTLKSTRFYLPHPMATSDTSEFSEESSGMGNAPPSCSAWKKHRHQRVFSAHPQKSGKKEFFPLSAEADESKNKDLIVGNKTSGMELRGRGREGGEAAGISTPHLGNVEKPTRGSSHSSGSLDELWVKFLERQRKEQHRDFGKNGELSLVERLDRLARVLQNPIKHTLLPTKDGPDKKIKGKEQTKPGLGDKTTPGISAKPSATRGKTIPVELRENRAGEKHQHLTETLEEPHSLDTPSDTSWESRPSGDPGTSSSCSPSERDTETPTERSSSVSSIDTARLLRAFGHHRVTVSPKLSQLYSTINQQKSRLEKRDEGSGGAAGMEYPEDPAERHRAGKEIQVFTSSWDSTCGSSISRGPSPALSTKRHTRMLNKGIQAGDLEIVSSATKKNTRDVGVTFPTPSPTQPSQSIQDSRAHGPFGKSDHPLAAGMWDKEKGHPSSFFMDKRMKRTKLQFPQAFPRISHTTPNTTMVVFFFPMLWNFSWILCLFPCIPRRVWPLDYLFCPQEALAFHRPDFISRSGERVRRLRHLMEQRRIHRGLQSQWEELGHPPGKRKGCRNVTHVLPDRGFPMREKRRAISRSEMVQRSKR</sequence>
<feature type="compositionally biased region" description="Low complexity" evidence="4">
    <location>
        <begin position="353"/>
        <end position="369"/>
    </location>
</feature>
<proteinExistence type="predicted"/>
<feature type="compositionally biased region" description="Basic and acidic residues" evidence="4">
    <location>
        <begin position="855"/>
        <end position="877"/>
    </location>
</feature>
<dbReference type="Pfam" id="PF15309">
    <property type="entry name" value="ALMS_motif"/>
    <property type="match status" value="1"/>
</dbReference>
<evidence type="ECO:0000313" key="6">
    <source>
        <dbReference type="EMBL" id="NWI60308.1"/>
    </source>
</evidence>
<dbReference type="InterPro" id="IPR029299">
    <property type="entry name" value="ALMS_motif"/>
</dbReference>
<feature type="compositionally biased region" description="Polar residues" evidence="4">
    <location>
        <begin position="879"/>
        <end position="902"/>
    </location>
</feature>
<dbReference type="AlphaFoldDB" id="A0A851CUF8"/>
<evidence type="ECO:0000256" key="4">
    <source>
        <dbReference type="SAM" id="MobiDB-lite"/>
    </source>
</evidence>
<dbReference type="GO" id="GO:0005814">
    <property type="term" value="C:centriole"/>
    <property type="evidence" value="ECO:0007669"/>
    <property type="project" value="TreeGrafter"/>
</dbReference>
<dbReference type="GO" id="GO:0005813">
    <property type="term" value="C:centrosome"/>
    <property type="evidence" value="ECO:0007669"/>
    <property type="project" value="UniProtKB-SubCell"/>
</dbReference>
<dbReference type="GO" id="GO:0005829">
    <property type="term" value="C:cytosol"/>
    <property type="evidence" value="ECO:0007669"/>
    <property type="project" value="TreeGrafter"/>
</dbReference>
<evidence type="ECO:0000256" key="3">
    <source>
        <dbReference type="ARBA" id="ARBA00023212"/>
    </source>
</evidence>
<feature type="region of interest" description="Disordered" evidence="4">
    <location>
        <begin position="728"/>
        <end position="763"/>
    </location>
</feature>
<feature type="compositionally biased region" description="Basic and acidic residues" evidence="4">
    <location>
        <begin position="175"/>
        <end position="185"/>
    </location>
</feature>
<evidence type="ECO:0000313" key="7">
    <source>
        <dbReference type="Proteomes" id="UP000642973"/>
    </source>
</evidence>
<feature type="region of interest" description="Disordered" evidence="4">
    <location>
        <begin position="948"/>
        <end position="976"/>
    </location>
</feature>
<feature type="compositionally biased region" description="Basic and acidic residues" evidence="4">
    <location>
        <begin position="333"/>
        <end position="342"/>
    </location>
</feature>
<keyword evidence="7" id="KW-1185">Reference proteome</keyword>
<feature type="compositionally biased region" description="Low complexity" evidence="4">
    <location>
        <begin position="642"/>
        <end position="651"/>
    </location>
</feature>
<feature type="region of interest" description="Disordered" evidence="4">
    <location>
        <begin position="809"/>
        <end position="919"/>
    </location>
</feature>
<name>A0A851CUF8_CALVR</name>
<feature type="domain" description="ALMS motif" evidence="5">
    <location>
        <begin position="1149"/>
        <end position="1232"/>
    </location>
</feature>